<dbReference type="SUPFAM" id="SSF68923">
    <property type="entry name" value="PEP carboxykinase N-terminal domain"/>
    <property type="match status" value="1"/>
</dbReference>
<accession>X1AN25</accession>
<gene>
    <name evidence="5" type="ORF">S01H4_06205</name>
</gene>
<dbReference type="PANTHER" id="PTHR40447">
    <property type="entry name" value="ANAEROBIC SULFITE REDUCTASE SUBUNIT A"/>
    <property type="match status" value="1"/>
</dbReference>
<dbReference type="InterPro" id="IPR035077">
    <property type="entry name" value="PEP_carboxykinase_GTP_C"/>
</dbReference>
<organism evidence="5">
    <name type="scientific">marine sediment metagenome</name>
    <dbReference type="NCBI Taxonomy" id="412755"/>
    <lineage>
        <taxon>unclassified sequences</taxon>
        <taxon>metagenomes</taxon>
        <taxon>ecological metagenomes</taxon>
    </lineage>
</organism>
<evidence type="ECO:0000313" key="5">
    <source>
        <dbReference type="EMBL" id="GAG73763.1"/>
    </source>
</evidence>
<dbReference type="Pfam" id="PF00821">
    <property type="entry name" value="PEPCK_GTP"/>
    <property type="match status" value="1"/>
</dbReference>
<dbReference type="PANTHER" id="PTHR40447:SF1">
    <property type="entry name" value="ANAEROBIC SULFITE REDUCTASE SUBUNIT A"/>
    <property type="match status" value="1"/>
</dbReference>
<dbReference type="SUPFAM" id="SSF53795">
    <property type="entry name" value="PEP carboxykinase-like"/>
    <property type="match status" value="1"/>
</dbReference>
<evidence type="ECO:0000256" key="2">
    <source>
        <dbReference type="ARBA" id="ARBA00023239"/>
    </source>
</evidence>
<dbReference type="GO" id="GO:0006094">
    <property type="term" value="P:gluconeogenesis"/>
    <property type="evidence" value="ECO:0007669"/>
    <property type="project" value="InterPro"/>
</dbReference>
<proteinExistence type="predicted"/>
<keyword evidence="1" id="KW-0547">Nucleotide-binding</keyword>
<comment type="caution">
    <text evidence="5">The sequence shown here is derived from an EMBL/GenBank/DDBJ whole genome shotgun (WGS) entry which is preliminary data.</text>
</comment>
<dbReference type="Gene3D" id="3.40.449.10">
    <property type="entry name" value="Phosphoenolpyruvate Carboxykinase, domain 1"/>
    <property type="match status" value="1"/>
</dbReference>
<dbReference type="Gene3D" id="3.90.228.20">
    <property type="match status" value="1"/>
</dbReference>
<reference evidence="5" key="1">
    <citation type="journal article" date="2014" name="Front. Microbiol.">
        <title>High frequency of phylogenetically diverse reductive dehalogenase-homologous genes in deep subseafloor sedimentary metagenomes.</title>
        <authorList>
            <person name="Kawai M."/>
            <person name="Futagami T."/>
            <person name="Toyoda A."/>
            <person name="Takaki Y."/>
            <person name="Nishi S."/>
            <person name="Hori S."/>
            <person name="Arai W."/>
            <person name="Tsubouchi T."/>
            <person name="Morono Y."/>
            <person name="Uchiyama I."/>
            <person name="Ito T."/>
            <person name="Fujiyama A."/>
            <person name="Inagaki F."/>
            <person name="Takami H."/>
        </authorList>
    </citation>
    <scope>NUCLEOTIDE SEQUENCE</scope>
    <source>
        <strain evidence="5">Expedition CK06-06</strain>
    </source>
</reference>
<protein>
    <submittedName>
        <fullName evidence="5">Uncharacterized protein</fullName>
    </submittedName>
</protein>
<dbReference type="InterPro" id="IPR035078">
    <property type="entry name" value="PEP_carboxykinase_GTP_N"/>
</dbReference>
<keyword evidence="2" id="KW-0456">Lyase</keyword>
<feature type="domain" description="Phosphoenolpyruvate carboxykinase GTP-utilising N-terminal" evidence="4">
    <location>
        <begin position="153"/>
        <end position="196"/>
    </location>
</feature>
<dbReference type="PROSITE" id="PS00505">
    <property type="entry name" value="PEPCK_GTP"/>
    <property type="match status" value="1"/>
</dbReference>
<dbReference type="InterPro" id="IPR008210">
    <property type="entry name" value="PEP_carboxykinase_N"/>
</dbReference>
<dbReference type="InterPro" id="IPR013035">
    <property type="entry name" value="PEP_carboxykinase_C"/>
</dbReference>
<evidence type="ECO:0000259" key="3">
    <source>
        <dbReference type="Pfam" id="PF00821"/>
    </source>
</evidence>
<dbReference type="AlphaFoldDB" id="X1AN25"/>
<evidence type="ECO:0000256" key="1">
    <source>
        <dbReference type="ARBA" id="ARBA00022741"/>
    </source>
</evidence>
<sequence>MLYKVLEKSVYDDFIKALISEYEFIGPKKKDRSVHDFVIIKDISELDTNYMRTTIPPAKKLLFPPNEELVAYEIGKKIEVRPVVEGSEKILFGVNAWDINGMNFLDRVFTTDFIDENYISKRKKLIVIGMDIEPTETNFSMSMGAEYAKDGVSINVNKRRIYMDTEEDVVYSVNTQYGGNTIGHKKLAMRLGINRASKENWLTEHMFISGIHSPGGRVTYFAGAFPSMCGKTSTATI</sequence>
<feature type="non-terminal residue" evidence="5">
    <location>
        <position position="237"/>
    </location>
</feature>
<dbReference type="GO" id="GO:0017076">
    <property type="term" value="F:purine nucleotide binding"/>
    <property type="evidence" value="ECO:0007669"/>
    <property type="project" value="InterPro"/>
</dbReference>
<dbReference type="GO" id="GO:0004613">
    <property type="term" value="F:phosphoenolpyruvate carboxykinase (GTP) activity"/>
    <property type="evidence" value="ECO:0007669"/>
    <property type="project" value="InterPro"/>
</dbReference>
<dbReference type="EMBL" id="BART01001881">
    <property type="protein sequence ID" value="GAG73763.1"/>
    <property type="molecule type" value="Genomic_DNA"/>
</dbReference>
<dbReference type="InterPro" id="IPR018091">
    <property type="entry name" value="PEP_carboxykin_GTP_CS"/>
</dbReference>
<feature type="domain" description="Phosphoenolpyruvate carboxykinase C-terminal P-loop" evidence="3">
    <location>
        <begin position="201"/>
        <end position="236"/>
    </location>
</feature>
<name>X1AN25_9ZZZZ</name>
<evidence type="ECO:0000259" key="4">
    <source>
        <dbReference type="Pfam" id="PF17297"/>
    </source>
</evidence>
<dbReference type="Pfam" id="PF17297">
    <property type="entry name" value="PEPCK_N"/>
    <property type="match status" value="1"/>
</dbReference>